<dbReference type="InterPro" id="IPR016071">
    <property type="entry name" value="Staphylococal_nuclease_OB-fold"/>
</dbReference>
<proteinExistence type="predicted"/>
<dbReference type="Pfam" id="PF00565">
    <property type="entry name" value="SNase"/>
    <property type="match status" value="1"/>
</dbReference>
<dbReference type="AlphaFoldDB" id="A0A7Z0ED77"/>
<accession>A0A7Z0ED77</accession>
<comment type="caution">
    <text evidence="2">The sequence shown here is derived from an EMBL/GenBank/DDBJ whole genome shotgun (WGS) entry which is preliminary data.</text>
</comment>
<dbReference type="PROSITE" id="PS50830">
    <property type="entry name" value="TNASE_3"/>
    <property type="match status" value="1"/>
</dbReference>
<dbReference type="EC" id="3.1.31.1" evidence="2"/>
<gene>
    <name evidence="2" type="ORF">HNR05_000806</name>
</gene>
<reference evidence="2 3" key="1">
    <citation type="submission" date="2020-07" db="EMBL/GenBank/DDBJ databases">
        <title>Sequencing the genomes of 1000 actinobacteria strains.</title>
        <authorList>
            <person name="Klenk H.-P."/>
        </authorList>
    </citation>
    <scope>NUCLEOTIDE SEQUENCE [LARGE SCALE GENOMIC DNA]</scope>
    <source>
        <strain evidence="2 3">LI1</strain>
    </source>
</reference>
<dbReference type="EMBL" id="JACCFM010000001">
    <property type="protein sequence ID" value="NYJ19015.1"/>
    <property type="molecule type" value="Genomic_DNA"/>
</dbReference>
<dbReference type="Proteomes" id="UP000537260">
    <property type="component" value="Unassembled WGS sequence"/>
</dbReference>
<keyword evidence="2" id="KW-0378">Hydrolase</keyword>
<evidence type="ECO:0000313" key="2">
    <source>
        <dbReference type="EMBL" id="NYJ19015.1"/>
    </source>
</evidence>
<dbReference type="SUPFAM" id="SSF50199">
    <property type="entry name" value="Staphylococcal nuclease"/>
    <property type="match status" value="1"/>
</dbReference>
<feature type="domain" description="TNase-like" evidence="1">
    <location>
        <begin position="83"/>
        <end position="221"/>
    </location>
</feature>
<dbReference type="GO" id="GO:1990599">
    <property type="term" value="F:3' overhang single-stranded DNA endodeoxyribonuclease activity"/>
    <property type="evidence" value="ECO:0007669"/>
    <property type="project" value="UniProtKB-EC"/>
</dbReference>
<name>A0A7Z0ED77_9MICO</name>
<dbReference type="SMART" id="SM00318">
    <property type="entry name" value="SNc"/>
    <property type="match status" value="1"/>
</dbReference>
<dbReference type="RefSeq" id="WP_179577841.1">
    <property type="nucleotide sequence ID" value="NZ_JACCFM010000001.1"/>
</dbReference>
<evidence type="ECO:0000259" key="1">
    <source>
        <dbReference type="PROSITE" id="PS50830"/>
    </source>
</evidence>
<organism evidence="2 3">
    <name type="scientific">Glaciibacter psychrotolerans</name>
    <dbReference type="NCBI Taxonomy" id="670054"/>
    <lineage>
        <taxon>Bacteria</taxon>
        <taxon>Bacillati</taxon>
        <taxon>Actinomycetota</taxon>
        <taxon>Actinomycetes</taxon>
        <taxon>Micrococcales</taxon>
        <taxon>Microbacteriaceae</taxon>
        <taxon>Glaciibacter</taxon>
    </lineage>
</organism>
<dbReference type="PROSITE" id="PS51257">
    <property type="entry name" value="PROKAR_LIPOPROTEIN"/>
    <property type="match status" value="1"/>
</dbReference>
<keyword evidence="3" id="KW-1185">Reference proteome</keyword>
<dbReference type="Gene3D" id="2.40.50.90">
    <property type="match status" value="1"/>
</dbReference>
<dbReference type="InterPro" id="IPR035437">
    <property type="entry name" value="SNase_OB-fold_sf"/>
</dbReference>
<sequence length="222" mass="22817">MRITNGTLIRLLVTVVVVAAACFVFQPQIGAVLAAGPDWLRGVLSSAAESGADANASGGTAVVGNAAAVGPGEVPQAPSRPEGAAPMIVDYVHDGDTLFLYPESLAASETRADRLKVRLIGLDTPEVGDSAECFGAEATEHLRTLLPEGSRVWAAADAGPLDTYGRSLFYLWDDAGRFVNFDLVAGGSAVTLSIPPNETYVDVLAAAEESARASGAGLWGAC</sequence>
<protein>
    <submittedName>
        <fullName evidence="2">Micrococcal nuclease</fullName>
        <ecNumber evidence="2">3.1.31.1</ecNumber>
    </submittedName>
</protein>
<evidence type="ECO:0000313" key="3">
    <source>
        <dbReference type="Proteomes" id="UP000537260"/>
    </source>
</evidence>